<dbReference type="AlphaFoldDB" id="A0A6M4G4S6"/>
<comment type="similarity">
    <text evidence="3">Belongs to the ABC transporter superfamily. Outer membrane lipopolysaccharide export (TC 1.B.42) family.</text>
</comment>
<feature type="domain" description="ABC transporter" evidence="15">
    <location>
        <begin position="22"/>
        <end position="254"/>
    </location>
</feature>
<comment type="subcellular location">
    <subcellularLocation>
        <location evidence="2">Cell inner membrane</location>
        <topology evidence="2">Peripheral membrane protein</topology>
        <orientation evidence="2">Cytoplasmic side</orientation>
    </subcellularLocation>
    <subcellularLocation>
        <location evidence="1">Cytoplasm</location>
    </subcellularLocation>
</comment>
<keyword evidence="8" id="KW-0997">Cell inner membrane</keyword>
<dbReference type="InterPro" id="IPR027417">
    <property type="entry name" value="P-loop_NTPase"/>
</dbReference>
<dbReference type="EMBL" id="CP053021">
    <property type="protein sequence ID" value="QJR02255.1"/>
    <property type="molecule type" value="Genomic_DNA"/>
</dbReference>
<dbReference type="Gene3D" id="3.40.50.300">
    <property type="entry name" value="P-loop containing nucleotide triphosphate hydrolases"/>
    <property type="match status" value="1"/>
</dbReference>
<dbReference type="CDD" id="cd03218">
    <property type="entry name" value="ABC_YhbG"/>
    <property type="match status" value="1"/>
</dbReference>
<keyword evidence="5" id="KW-0813">Transport</keyword>
<organism evidence="16 17">
    <name type="scientific">Sphingobium yanoikuyae</name>
    <name type="common">Sphingomonas yanoikuyae</name>
    <dbReference type="NCBI Taxonomy" id="13690"/>
    <lineage>
        <taxon>Bacteria</taxon>
        <taxon>Pseudomonadati</taxon>
        <taxon>Pseudomonadota</taxon>
        <taxon>Alphaproteobacteria</taxon>
        <taxon>Sphingomonadales</taxon>
        <taxon>Sphingomonadaceae</taxon>
        <taxon>Sphingobium</taxon>
    </lineage>
</organism>
<dbReference type="GO" id="GO:0016887">
    <property type="term" value="F:ATP hydrolysis activity"/>
    <property type="evidence" value="ECO:0007669"/>
    <property type="project" value="InterPro"/>
</dbReference>
<dbReference type="InterPro" id="IPR003593">
    <property type="entry name" value="AAA+_ATPase"/>
</dbReference>
<accession>A0A6M4G4S6</accession>
<evidence type="ECO:0000256" key="2">
    <source>
        <dbReference type="ARBA" id="ARBA00004515"/>
    </source>
</evidence>
<name>A0A6M4G4S6_SPHYA</name>
<evidence type="ECO:0000313" key="16">
    <source>
        <dbReference type="EMBL" id="QJR02255.1"/>
    </source>
</evidence>
<keyword evidence="9" id="KW-0547">Nucleotide-binding</keyword>
<evidence type="ECO:0000313" key="17">
    <source>
        <dbReference type="Proteomes" id="UP000502611"/>
    </source>
</evidence>
<evidence type="ECO:0000256" key="4">
    <source>
        <dbReference type="ARBA" id="ARBA00017803"/>
    </source>
</evidence>
<evidence type="ECO:0000256" key="3">
    <source>
        <dbReference type="ARBA" id="ARBA00010865"/>
    </source>
</evidence>
<evidence type="ECO:0000256" key="11">
    <source>
        <dbReference type="ARBA" id="ARBA00022967"/>
    </source>
</evidence>
<dbReference type="PROSITE" id="PS50893">
    <property type="entry name" value="ABC_TRANSPORTER_2"/>
    <property type="match status" value="1"/>
</dbReference>
<evidence type="ECO:0000256" key="8">
    <source>
        <dbReference type="ARBA" id="ARBA00022519"/>
    </source>
</evidence>
<dbReference type="PANTHER" id="PTHR45772">
    <property type="entry name" value="CONSERVED COMPONENT OF ABC TRANSPORTER FOR NATURAL AMINO ACIDS-RELATED"/>
    <property type="match status" value="1"/>
</dbReference>
<dbReference type="SMART" id="SM00382">
    <property type="entry name" value="AAA"/>
    <property type="match status" value="1"/>
</dbReference>
<dbReference type="NCBIfam" id="TIGR04406">
    <property type="entry name" value="LPS_export_lptB"/>
    <property type="match status" value="1"/>
</dbReference>
<evidence type="ECO:0000256" key="9">
    <source>
        <dbReference type="ARBA" id="ARBA00022741"/>
    </source>
</evidence>
<protein>
    <recommendedName>
        <fullName evidence="4">Lipopolysaccharide export system ATP-binding protein LptB</fullName>
    </recommendedName>
</protein>
<dbReference type="Pfam" id="PF12399">
    <property type="entry name" value="BCA_ABC_TP_C"/>
    <property type="match status" value="1"/>
</dbReference>
<reference evidence="16 17" key="1">
    <citation type="submission" date="2020-04" db="EMBL/GenBank/DDBJ databases">
        <title>The Whole Genome Analysis of High salt-tolerant Sphingobium yanoikuyae YC-XJ2 with Aryl organophosphorus flame retardants (aryl-OPFRs)-degrading capacity and characteristics of Related phosphotriesterase.</title>
        <authorList>
            <person name="Li X."/>
        </authorList>
    </citation>
    <scope>NUCLEOTIDE SEQUENCE [LARGE SCALE GENOMIC DNA]</scope>
    <source>
        <strain evidence="16 17">YC-XJ2</strain>
    </source>
</reference>
<evidence type="ECO:0000259" key="15">
    <source>
        <dbReference type="PROSITE" id="PS50893"/>
    </source>
</evidence>
<dbReference type="InterPro" id="IPR032823">
    <property type="entry name" value="BCA_ABC_TP_C"/>
</dbReference>
<evidence type="ECO:0000256" key="13">
    <source>
        <dbReference type="ARBA" id="ARBA00024818"/>
    </source>
</evidence>
<dbReference type="Pfam" id="PF00005">
    <property type="entry name" value="ABC_tran"/>
    <property type="match status" value="1"/>
</dbReference>
<dbReference type="Proteomes" id="UP000502611">
    <property type="component" value="Chromosome"/>
</dbReference>
<evidence type="ECO:0000256" key="12">
    <source>
        <dbReference type="ARBA" id="ARBA00023136"/>
    </source>
</evidence>
<dbReference type="InterPro" id="IPR030921">
    <property type="entry name" value="LPS_export_LptB"/>
</dbReference>
<comment type="function">
    <text evidence="13">Part of the ABC transporter complex LptBFG involved in the translocation of lipopolysaccharide (LPS) from the inner membrane to the outer membrane. Probably responsible for energy coupling to the transport system.</text>
</comment>
<dbReference type="PANTHER" id="PTHR45772:SF10">
    <property type="entry name" value="LIPOPOLYSACCHARIDE EXPORT SYSTEM ATP-BINDING PROTEIN LPTB"/>
    <property type="match status" value="1"/>
</dbReference>
<keyword evidence="10 16" id="KW-0067">ATP-binding</keyword>
<dbReference type="InterPro" id="IPR051120">
    <property type="entry name" value="ABC_AA/LPS_Transport"/>
</dbReference>
<keyword evidence="11" id="KW-1278">Translocase</keyword>
<evidence type="ECO:0000256" key="10">
    <source>
        <dbReference type="ARBA" id="ARBA00022840"/>
    </source>
</evidence>
<evidence type="ECO:0000256" key="5">
    <source>
        <dbReference type="ARBA" id="ARBA00022448"/>
    </source>
</evidence>
<sequence>MSAQVSGAMDNPGAGPSAHQRLAIVGIEKSYGKRKVIQGISLTVGAGEIVGLLGPNGAGKTVCFYAIVGLTPIDAGSVLLNGEDITAMTMDRRARRGLGYLPQEASIFRGMTVAQNIMAVLEATTEDGASAHENLEQLLAEFNIVHVRDTPAMALSGGERRRCEIAPAMAAGPAIMSLDEPFAGIDPLSIVDIKLMVRDLKHRDVGVLITDHNVHEMLELIDRVYVIHEGKVLFEGVPQAVLRDPEVRRLYLGENFLP</sequence>
<evidence type="ECO:0000256" key="1">
    <source>
        <dbReference type="ARBA" id="ARBA00004496"/>
    </source>
</evidence>
<dbReference type="GO" id="GO:0005524">
    <property type="term" value="F:ATP binding"/>
    <property type="evidence" value="ECO:0007669"/>
    <property type="project" value="UniProtKB-KW"/>
</dbReference>
<proteinExistence type="inferred from homology"/>
<dbReference type="GO" id="GO:0055085">
    <property type="term" value="P:transmembrane transport"/>
    <property type="evidence" value="ECO:0007669"/>
    <property type="project" value="InterPro"/>
</dbReference>
<dbReference type="GO" id="GO:0043190">
    <property type="term" value="C:ATP-binding cassette (ABC) transporter complex"/>
    <property type="evidence" value="ECO:0007669"/>
    <property type="project" value="InterPro"/>
</dbReference>
<keyword evidence="7" id="KW-0963">Cytoplasm</keyword>
<dbReference type="GO" id="GO:0005737">
    <property type="term" value="C:cytoplasm"/>
    <property type="evidence" value="ECO:0007669"/>
    <property type="project" value="UniProtKB-SubCell"/>
</dbReference>
<evidence type="ECO:0000256" key="7">
    <source>
        <dbReference type="ARBA" id="ARBA00022490"/>
    </source>
</evidence>
<dbReference type="InterPro" id="IPR003439">
    <property type="entry name" value="ABC_transporter-like_ATP-bd"/>
</dbReference>
<evidence type="ECO:0000256" key="14">
    <source>
        <dbReference type="ARBA" id="ARBA00026081"/>
    </source>
</evidence>
<comment type="subunit">
    <text evidence="14">Component of the lipopolysaccharide transport and assembly complex. The LptBFG transporter is composed of two ATP-binding proteins (LptB) and two transmembrane proteins (LptF and LptG).</text>
</comment>
<keyword evidence="6" id="KW-1003">Cell membrane</keyword>
<dbReference type="SUPFAM" id="SSF52540">
    <property type="entry name" value="P-loop containing nucleoside triphosphate hydrolases"/>
    <property type="match status" value="1"/>
</dbReference>
<gene>
    <name evidence="16" type="primary">lptB</name>
    <name evidence="16" type="ORF">HH800_08655</name>
</gene>
<keyword evidence="12" id="KW-0472">Membrane</keyword>
<evidence type="ECO:0000256" key="6">
    <source>
        <dbReference type="ARBA" id="ARBA00022475"/>
    </source>
</evidence>